<accession>A0AAV7SL18</accession>
<evidence type="ECO:0000313" key="2">
    <source>
        <dbReference type="EMBL" id="KAJ1164724.1"/>
    </source>
</evidence>
<feature type="compositionally biased region" description="Basic and acidic residues" evidence="1">
    <location>
        <begin position="81"/>
        <end position="106"/>
    </location>
</feature>
<gene>
    <name evidence="2" type="ORF">NDU88_005158</name>
</gene>
<keyword evidence="3" id="KW-1185">Reference proteome</keyword>
<feature type="region of interest" description="Disordered" evidence="1">
    <location>
        <begin position="1"/>
        <end position="110"/>
    </location>
</feature>
<reference evidence="2" key="1">
    <citation type="journal article" date="2022" name="bioRxiv">
        <title>Sequencing and chromosome-scale assembly of the giantPleurodeles waltlgenome.</title>
        <authorList>
            <person name="Brown T."/>
            <person name="Elewa A."/>
            <person name="Iarovenko S."/>
            <person name="Subramanian E."/>
            <person name="Araus A.J."/>
            <person name="Petzold A."/>
            <person name="Susuki M."/>
            <person name="Suzuki K.-i.T."/>
            <person name="Hayashi T."/>
            <person name="Toyoda A."/>
            <person name="Oliveira C."/>
            <person name="Osipova E."/>
            <person name="Leigh N.D."/>
            <person name="Simon A."/>
            <person name="Yun M.H."/>
        </authorList>
    </citation>
    <scope>NUCLEOTIDE SEQUENCE</scope>
    <source>
        <strain evidence="2">20211129_DDA</strain>
        <tissue evidence="2">Liver</tissue>
    </source>
</reference>
<evidence type="ECO:0000313" key="3">
    <source>
        <dbReference type="Proteomes" id="UP001066276"/>
    </source>
</evidence>
<proteinExistence type="predicted"/>
<sequence>MNKGDTWAHIKERAGVEGGREDRETKSTAEHWDVDEKEETDKGSEDSEAKSAAKHREAEEKAETDRGSENQSPEAGAMKTHPRDQGGAGEERAEAGRSGRIEEARHVLGGTWLDQVRDHLRGHLAPELRMVGVGEERDVESRTHKIR</sequence>
<dbReference type="AlphaFoldDB" id="A0AAV7SL18"/>
<protein>
    <submittedName>
        <fullName evidence="2">Uncharacterized protein</fullName>
    </submittedName>
</protein>
<name>A0AAV7SL18_PLEWA</name>
<organism evidence="2 3">
    <name type="scientific">Pleurodeles waltl</name>
    <name type="common">Iberian ribbed newt</name>
    <dbReference type="NCBI Taxonomy" id="8319"/>
    <lineage>
        <taxon>Eukaryota</taxon>
        <taxon>Metazoa</taxon>
        <taxon>Chordata</taxon>
        <taxon>Craniata</taxon>
        <taxon>Vertebrata</taxon>
        <taxon>Euteleostomi</taxon>
        <taxon>Amphibia</taxon>
        <taxon>Batrachia</taxon>
        <taxon>Caudata</taxon>
        <taxon>Salamandroidea</taxon>
        <taxon>Salamandridae</taxon>
        <taxon>Pleurodelinae</taxon>
        <taxon>Pleurodeles</taxon>
    </lineage>
</organism>
<comment type="caution">
    <text evidence="2">The sequence shown here is derived from an EMBL/GenBank/DDBJ whole genome shotgun (WGS) entry which is preliminary data.</text>
</comment>
<dbReference type="EMBL" id="JANPWB010000008">
    <property type="protein sequence ID" value="KAJ1164724.1"/>
    <property type="molecule type" value="Genomic_DNA"/>
</dbReference>
<evidence type="ECO:0000256" key="1">
    <source>
        <dbReference type="SAM" id="MobiDB-lite"/>
    </source>
</evidence>
<feature type="compositionally biased region" description="Basic and acidic residues" evidence="1">
    <location>
        <begin position="1"/>
        <end position="68"/>
    </location>
</feature>
<dbReference type="Proteomes" id="UP001066276">
    <property type="component" value="Chromosome 4_2"/>
</dbReference>